<feature type="compositionally biased region" description="Polar residues" evidence="3">
    <location>
        <begin position="274"/>
        <end position="283"/>
    </location>
</feature>
<feature type="short sequence motif" description="GXGXXG" evidence="2">
    <location>
        <begin position="7"/>
        <end position="12"/>
    </location>
</feature>
<organism evidence="6 7">
    <name type="scientific">Priapulus caudatus</name>
    <name type="common">Priapulid worm</name>
    <dbReference type="NCBI Taxonomy" id="37621"/>
    <lineage>
        <taxon>Eukaryota</taxon>
        <taxon>Metazoa</taxon>
        <taxon>Ecdysozoa</taxon>
        <taxon>Scalidophora</taxon>
        <taxon>Priapulida</taxon>
        <taxon>Priapulimorpha</taxon>
        <taxon>Priapulimorphida</taxon>
        <taxon>Priapulidae</taxon>
        <taxon>Priapulus</taxon>
    </lineage>
</organism>
<dbReference type="PROSITE" id="PS51635">
    <property type="entry name" value="PNPLA"/>
    <property type="match status" value="1"/>
</dbReference>
<feature type="chain" id="PRO_5047161903" evidence="4">
    <location>
        <begin position="20"/>
        <end position="532"/>
    </location>
</feature>
<name>A0ABM1E8A2_PRICU</name>
<sequence>MNLSFAGCGFLGIYHVGVACCFREYAPNVVLPTPDNEVVMSGASAGALTAAGIICNCDLGQATTDTLRVAQKARSRALGPFHPSFKITRILQDGLLYILPDNAHEICDRRLHISLTRVSDGKNVVVNRFSSKDELIQALICSSFVPVWSGFVPPKYRGVRYIDGGLSNNIPIVNEHTVTVCPLAGETDICPDDMSSSFLHLNFAQTSVQMTTENVYRLTRAFFPPHPEVLSAWCKQGFEDALHFLQKTNVISCTRCLTLRTVIPVFRDTTAIRRSSSQTTNHAGSHAAEHSAPVAPSHPPDNCEDCRNFKRHISQTSKGLPTHVSSALQEGIDSQKGLMAYIFRFKAAKALSIMSIPMLLPIDLAYSITWRLVEYAPHLKSDFTWFVGQLASLLLKLMSRINKGRHSYSARLTCQFALTEFHQDDTEESAEHHVARDDQQSRNFGFSVDMEADAMRSAGRIFRNLSQKELTLEASSIVQAAVKVEEEAIAQQRRLAQHDPMVDTYDNYVEVSGGGDRGRDLQEISRQGAMAA</sequence>
<dbReference type="Proteomes" id="UP000695022">
    <property type="component" value="Unplaced"/>
</dbReference>
<feature type="domain" description="PNPLA" evidence="5">
    <location>
        <begin position="3"/>
        <end position="176"/>
    </location>
</feature>
<keyword evidence="4" id="KW-0732">Signal</keyword>
<dbReference type="InterPro" id="IPR016035">
    <property type="entry name" value="Acyl_Trfase/lysoPLipase"/>
</dbReference>
<evidence type="ECO:0000256" key="3">
    <source>
        <dbReference type="SAM" id="MobiDB-lite"/>
    </source>
</evidence>
<protein>
    <submittedName>
        <fullName evidence="7">Patatin-like phospholipase domain-containing protein 3</fullName>
    </submittedName>
</protein>
<dbReference type="Pfam" id="PF01734">
    <property type="entry name" value="Patatin"/>
    <property type="match status" value="1"/>
</dbReference>
<keyword evidence="6" id="KW-1185">Reference proteome</keyword>
<feature type="short sequence motif" description="DGA/G" evidence="2">
    <location>
        <begin position="163"/>
        <end position="165"/>
    </location>
</feature>
<dbReference type="PANTHER" id="PTHR12406">
    <property type="entry name" value="CALCIUM-INDEPENDENT PHOSPHOLIPASE A2 IPLA2 -RELATED"/>
    <property type="match status" value="1"/>
</dbReference>
<keyword evidence="2" id="KW-0442">Lipid degradation</keyword>
<feature type="short sequence motif" description="GXSXG" evidence="2">
    <location>
        <begin position="42"/>
        <end position="46"/>
    </location>
</feature>
<dbReference type="InterPro" id="IPR033562">
    <property type="entry name" value="PLPL"/>
</dbReference>
<feature type="active site" description="Nucleophile" evidence="2">
    <location>
        <position position="44"/>
    </location>
</feature>
<evidence type="ECO:0000313" key="7">
    <source>
        <dbReference type="RefSeq" id="XP_014668423.1"/>
    </source>
</evidence>
<evidence type="ECO:0000259" key="5">
    <source>
        <dbReference type="PROSITE" id="PS51635"/>
    </source>
</evidence>
<dbReference type="InterPro" id="IPR002641">
    <property type="entry name" value="PNPLA_dom"/>
</dbReference>
<reference evidence="7" key="1">
    <citation type="submission" date="2025-08" db="UniProtKB">
        <authorList>
            <consortium name="RefSeq"/>
        </authorList>
    </citation>
    <scope>IDENTIFICATION</scope>
</reference>
<evidence type="ECO:0000256" key="4">
    <source>
        <dbReference type="SAM" id="SignalP"/>
    </source>
</evidence>
<accession>A0ABM1E8A2</accession>
<evidence type="ECO:0000313" key="6">
    <source>
        <dbReference type="Proteomes" id="UP000695022"/>
    </source>
</evidence>
<keyword evidence="2" id="KW-0378">Hydrolase</keyword>
<evidence type="ECO:0000256" key="1">
    <source>
        <dbReference type="ARBA" id="ARBA00023098"/>
    </source>
</evidence>
<dbReference type="GeneID" id="106809746"/>
<dbReference type="SUPFAM" id="SSF52151">
    <property type="entry name" value="FabD/lysophospholipase-like"/>
    <property type="match status" value="1"/>
</dbReference>
<feature type="region of interest" description="Disordered" evidence="3">
    <location>
        <begin position="274"/>
        <end position="301"/>
    </location>
</feature>
<keyword evidence="1 2" id="KW-0443">Lipid metabolism</keyword>
<dbReference type="RefSeq" id="XP_014668423.1">
    <property type="nucleotide sequence ID" value="XM_014812937.1"/>
</dbReference>
<dbReference type="Gene3D" id="3.40.1090.10">
    <property type="entry name" value="Cytosolic phospholipase A2 catalytic domain"/>
    <property type="match status" value="2"/>
</dbReference>
<feature type="signal peptide" evidence="4">
    <location>
        <begin position="1"/>
        <end position="19"/>
    </location>
</feature>
<gene>
    <name evidence="7" type="primary">LOC106809746</name>
</gene>
<evidence type="ECO:0000256" key="2">
    <source>
        <dbReference type="PROSITE-ProRule" id="PRU01161"/>
    </source>
</evidence>
<proteinExistence type="predicted"/>
<dbReference type="PANTHER" id="PTHR12406:SF41">
    <property type="entry name" value="BRUMMER, ISOFORM B-RELATED"/>
    <property type="match status" value="1"/>
</dbReference>
<feature type="active site" description="Proton acceptor" evidence="2">
    <location>
        <position position="163"/>
    </location>
</feature>